<organism evidence="5 6">
    <name type="scientific">Malus domestica</name>
    <name type="common">Apple</name>
    <name type="synonym">Pyrus malus</name>
    <dbReference type="NCBI Taxonomy" id="3750"/>
    <lineage>
        <taxon>Eukaryota</taxon>
        <taxon>Viridiplantae</taxon>
        <taxon>Streptophyta</taxon>
        <taxon>Embryophyta</taxon>
        <taxon>Tracheophyta</taxon>
        <taxon>Spermatophyta</taxon>
        <taxon>Magnoliopsida</taxon>
        <taxon>eudicotyledons</taxon>
        <taxon>Gunneridae</taxon>
        <taxon>Pentapetalae</taxon>
        <taxon>rosids</taxon>
        <taxon>fabids</taxon>
        <taxon>Rosales</taxon>
        <taxon>Rosaceae</taxon>
        <taxon>Amygdaloideae</taxon>
        <taxon>Maleae</taxon>
        <taxon>Malus</taxon>
    </lineage>
</organism>
<keyword evidence="1" id="KW-0646">Protease inhibitor</keyword>
<feature type="domain" description="Cystatin" evidence="4">
    <location>
        <begin position="51"/>
        <end position="144"/>
    </location>
</feature>
<dbReference type="GO" id="GO:0004869">
    <property type="term" value="F:cysteine-type endopeptidase inhibitor activity"/>
    <property type="evidence" value="ECO:0007669"/>
    <property type="project" value="UniProtKB-KW"/>
</dbReference>
<accession>A0A498IDE5</accession>
<sequence length="149" mass="16982">MGMYHPNCHLLVLTALLYVSATATTYEGVEGGEEHNYPPKYPPKYPPPSPPLRGGYFPIRNLSDPHLREITEFALSKYNKIHNQKLVLQKLVQGQYQIVSGVNYKLIIAVVDSSLVNSGPINYEIIVFEKPWMNIKKLKSFIRVQINKL</sequence>
<proteinExistence type="predicted"/>
<keyword evidence="3" id="KW-0732">Signal</keyword>
<dbReference type="CDD" id="cd00042">
    <property type="entry name" value="CY"/>
    <property type="match status" value="1"/>
</dbReference>
<evidence type="ECO:0000256" key="2">
    <source>
        <dbReference type="ARBA" id="ARBA00022704"/>
    </source>
</evidence>
<dbReference type="SUPFAM" id="SSF54403">
    <property type="entry name" value="Cystatin/monellin"/>
    <property type="match status" value="1"/>
</dbReference>
<dbReference type="PANTHER" id="PTHR47364">
    <property type="entry name" value="CYSTEINE PROTEINASE INHIBITOR 5"/>
    <property type="match status" value="1"/>
</dbReference>
<dbReference type="Pfam" id="PF16845">
    <property type="entry name" value="SQAPI"/>
    <property type="match status" value="1"/>
</dbReference>
<comment type="caution">
    <text evidence="5">The sequence shown here is derived from an EMBL/GenBank/DDBJ whole genome shotgun (WGS) entry which is preliminary data.</text>
</comment>
<feature type="signal peptide" evidence="3">
    <location>
        <begin position="1"/>
        <end position="23"/>
    </location>
</feature>
<evidence type="ECO:0000313" key="6">
    <source>
        <dbReference type="Proteomes" id="UP000290289"/>
    </source>
</evidence>
<dbReference type="SMART" id="SM00043">
    <property type="entry name" value="CY"/>
    <property type="match status" value="1"/>
</dbReference>
<dbReference type="AlphaFoldDB" id="A0A498IDE5"/>
<protein>
    <recommendedName>
        <fullName evidence="4">Cystatin domain-containing protein</fullName>
    </recommendedName>
</protein>
<gene>
    <name evidence="5" type="ORF">DVH24_035099</name>
</gene>
<keyword evidence="2" id="KW-0789">Thiol protease inhibitor</keyword>
<evidence type="ECO:0000313" key="5">
    <source>
        <dbReference type="EMBL" id="RXH81678.1"/>
    </source>
</evidence>
<reference evidence="5 6" key="1">
    <citation type="submission" date="2018-10" db="EMBL/GenBank/DDBJ databases">
        <title>A high-quality apple genome assembly.</title>
        <authorList>
            <person name="Hu J."/>
        </authorList>
    </citation>
    <scope>NUCLEOTIDE SEQUENCE [LARGE SCALE GENOMIC DNA]</scope>
    <source>
        <strain evidence="6">cv. HFTH1</strain>
        <tissue evidence="5">Young leaf</tissue>
    </source>
</reference>
<dbReference type="EMBL" id="RDQH01000338">
    <property type="protein sequence ID" value="RXH81678.1"/>
    <property type="molecule type" value="Genomic_DNA"/>
</dbReference>
<evidence type="ECO:0000256" key="1">
    <source>
        <dbReference type="ARBA" id="ARBA00022690"/>
    </source>
</evidence>
<dbReference type="InterPro" id="IPR046350">
    <property type="entry name" value="Cystatin_sf"/>
</dbReference>
<dbReference type="Gene3D" id="3.10.450.10">
    <property type="match status" value="1"/>
</dbReference>
<dbReference type="PANTHER" id="PTHR47364:SF2">
    <property type="entry name" value="CYSTEINE PROTEINASE INHIBITOR 5"/>
    <property type="match status" value="1"/>
</dbReference>
<keyword evidence="6" id="KW-1185">Reference proteome</keyword>
<dbReference type="InterPro" id="IPR000010">
    <property type="entry name" value="Cystatin_dom"/>
</dbReference>
<dbReference type="Proteomes" id="UP000290289">
    <property type="component" value="Chromosome 12"/>
</dbReference>
<evidence type="ECO:0000256" key="3">
    <source>
        <dbReference type="SAM" id="SignalP"/>
    </source>
</evidence>
<feature type="chain" id="PRO_5019869508" description="Cystatin domain-containing protein" evidence="3">
    <location>
        <begin position="24"/>
        <end position="149"/>
    </location>
</feature>
<evidence type="ECO:0000259" key="4">
    <source>
        <dbReference type="SMART" id="SM00043"/>
    </source>
</evidence>
<name>A0A498IDE5_MALDO</name>